<proteinExistence type="predicted"/>
<evidence type="ECO:0000259" key="1">
    <source>
        <dbReference type="Pfam" id="PF09348"/>
    </source>
</evidence>
<dbReference type="PANTHER" id="PTHR34202">
    <property type="entry name" value="UPF0548 PROTEIN"/>
    <property type="match status" value="1"/>
</dbReference>
<dbReference type="Proteomes" id="UP001501204">
    <property type="component" value="Unassembled WGS sequence"/>
</dbReference>
<dbReference type="PIRSF" id="PIRSF010260">
    <property type="entry name" value="UCP010260"/>
    <property type="match status" value="1"/>
</dbReference>
<dbReference type="RefSeq" id="WP_344123529.1">
    <property type="nucleotide sequence ID" value="NZ_BAAAOA010000037.1"/>
</dbReference>
<dbReference type="Pfam" id="PF09348">
    <property type="entry name" value="DUF1990"/>
    <property type="match status" value="1"/>
</dbReference>
<dbReference type="EMBL" id="BAAAOA010000037">
    <property type="protein sequence ID" value="GAA1768225.1"/>
    <property type="molecule type" value="Genomic_DNA"/>
</dbReference>
<accession>A0ABN2KWV0</accession>
<gene>
    <name evidence="2" type="ORF">GCM10009767_28160</name>
</gene>
<name>A0ABN2KWV0_9MICC</name>
<dbReference type="InterPro" id="IPR014457">
    <property type="entry name" value="UCP010260"/>
</dbReference>
<evidence type="ECO:0000313" key="3">
    <source>
        <dbReference type="Proteomes" id="UP001501204"/>
    </source>
</evidence>
<dbReference type="InterPro" id="IPR018960">
    <property type="entry name" value="DUF1990"/>
</dbReference>
<organism evidence="2 3">
    <name type="scientific">Kocuria aegyptia</name>
    <dbReference type="NCBI Taxonomy" id="330943"/>
    <lineage>
        <taxon>Bacteria</taxon>
        <taxon>Bacillati</taxon>
        <taxon>Actinomycetota</taxon>
        <taxon>Actinomycetes</taxon>
        <taxon>Micrococcales</taxon>
        <taxon>Micrococcaceae</taxon>
        <taxon>Kocuria</taxon>
    </lineage>
</organism>
<keyword evidence="3" id="KW-1185">Reference proteome</keyword>
<evidence type="ECO:0000313" key="2">
    <source>
        <dbReference type="EMBL" id="GAA1768225.1"/>
    </source>
</evidence>
<protein>
    <submittedName>
        <fullName evidence="2">DUF1990 domain-containing protein</fullName>
    </submittedName>
</protein>
<feature type="domain" description="DUF1990" evidence="1">
    <location>
        <begin position="9"/>
        <end position="164"/>
    </location>
</feature>
<sequence>MTLFDRPLTYPQVGATAGQLPDGYNHLTVHRVIGHGESTFRRAAEHLMSWQMHRAAGLTVDATTPRAEQDSRVRLRLGRHLLRKSFGCQVVYVVEEERRRGFAYGTLQGHPEQGEERFCVEWRDDGAVVFTITAFSRPGTWWSRILAPISHLLQQRYTHRYLHAL</sequence>
<reference evidence="2 3" key="1">
    <citation type="journal article" date="2019" name="Int. J. Syst. Evol. Microbiol.">
        <title>The Global Catalogue of Microorganisms (GCM) 10K type strain sequencing project: providing services to taxonomists for standard genome sequencing and annotation.</title>
        <authorList>
            <consortium name="The Broad Institute Genomics Platform"/>
            <consortium name="The Broad Institute Genome Sequencing Center for Infectious Disease"/>
            <person name="Wu L."/>
            <person name="Ma J."/>
        </authorList>
    </citation>
    <scope>NUCLEOTIDE SEQUENCE [LARGE SCALE GENOMIC DNA]</scope>
    <source>
        <strain evidence="2 3">JCM 14735</strain>
    </source>
</reference>
<comment type="caution">
    <text evidence="2">The sequence shown here is derived from an EMBL/GenBank/DDBJ whole genome shotgun (WGS) entry which is preliminary data.</text>
</comment>
<dbReference type="PANTHER" id="PTHR34202:SF1">
    <property type="entry name" value="UPF0548 PROTEIN"/>
    <property type="match status" value="1"/>
</dbReference>